<gene>
    <name evidence="1" type="ORF">MAPG_08784</name>
</gene>
<reference evidence="2" key="4">
    <citation type="journal article" date="2015" name="G3 (Bethesda)">
        <title>Genome sequences of three phytopathogenic species of the Magnaporthaceae family of fungi.</title>
        <authorList>
            <person name="Okagaki L.H."/>
            <person name="Nunes C.C."/>
            <person name="Sailsbery J."/>
            <person name="Clay B."/>
            <person name="Brown D."/>
            <person name="John T."/>
            <person name="Oh Y."/>
            <person name="Young N."/>
            <person name="Fitzgerald M."/>
            <person name="Haas B.J."/>
            <person name="Zeng Q."/>
            <person name="Young S."/>
            <person name="Adiconis X."/>
            <person name="Fan L."/>
            <person name="Levin J.Z."/>
            <person name="Mitchell T.K."/>
            <person name="Okubara P.A."/>
            <person name="Farman M.L."/>
            <person name="Kohn L.M."/>
            <person name="Birren B."/>
            <person name="Ma L.-J."/>
            <person name="Dean R.A."/>
        </authorList>
    </citation>
    <scope>NUCLEOTIDE SEQUENCE</scope>
    <source>
        <strain evidence="2">ATCC 64411 / 73-15</strain>
    </source>
</reference>
<organism evidence="2 3">
    <name type="scientific">Magnaporthiopsis poae (strain ATCC 64411 / 73-15)</name>
    <name type="common">Kentucky bluegrass fungus</name>
    <name type="synonym">Magnaporthe poae</name>
    <dbReference type="NCBI Taxonomy" id="644358"/>
    <lineage>
        <taxon>Eukaryota</taxon>
        <taxon>Fungi</taxon>
        <taxon>Dikarya</taxon>
        <taxon>Ascomycota</taxon>
        <taxon>Pezizomycotina</taxon>
        <taxon>Sordariomycetes</taxon>
        <taxon>Sordariomycetidae</taxon>
        <taxon>Magnaporthales</taxon>
        <taxon>Magnaporthaceae</taxon>
        <taxon>Magnaporthiopsis</taxon>
    </lineage>
</organism>
<proteinExistence type="predicted"/>
<dbReference type="eggNOG" id="ENOG502T4XQ">
    <property type="taxonomic scope" value="Eukaryota"/>
</dbReference>
<reference evidence="1" key="2">
    <citation type="submission" date="2010-05" db="EMBL/GenBank/DDBJ databases">
        <title>The Genome Sequence of Magnaporthe poae strain ATCC 64411.</title>
        <authorList>
            <consortium name="The Broad Institute Genome Sequencing Platform"/>
            <consortium name="Broad Institute Genome Sequencing Center for Infectious Disease"/>
            <person name="Ma L.-J."/>
            <person name="Dead R."/>
            <person name="Young S."/>
            <person name="Zeng Q."/>
            <person name="Koehrsen M."/>
            <person name="Alvarado L."/>
            <person name="Berlin A."/>
            <person name="Chapman S.B."/>
            <person name="Chen Z."/>
            <person name="Freedman E."/>
            <person name="Gellesch M."/>
            <person name="Goldberg J."/>
            <person name="Griggs A."/>
            <person name="Gujja S."/>
            <person name="Heilman E.R."/>
            <person name="Heiman D."/>
            <person name="Hepburn T."/>
            <person name="Howarth C."/>
            <person name="Jen D."/>
            <person name="Larson L."/>
            <person name="Mehta T."/>
            <person name="Neiman D."/>
            <person name="Pearson M."/>
            <person name="Roberts A."/>
            <person name="Saif S."/>
            <person name="Shea T."/>
            <person name="Shenoy N."/>
            <person name="Sisk P."/>
            <person name="Stolte C."/>
            <person name="Sykes S."/>
            <person name="Walk T."/>
            <person name="White J."/>
            <person name="Yandava C."/>
            <person name="Haas B."/>
            <person name="Nusbaum C."/>
            <person name="Birren B."/>
        </authorList>
    </citation>
    <scope>NUCLEOTIDE SEQUENCE</scope>
    <source>
        <strain evidence="1">ATCC 64411</strain>
    </source>
</reference>
<evidence type="ECO:0000313" key="2">
    <source>
        <dbReference type="EnsemblFungi" id="MAPG_08784T0"/>
    </source>
</evidence>
<name>A0A0C4E887_MAGP6</name>
<keyword evidence="3" id="KW-1185">Reference proteome</keyword>
<dbReference type="VEuPathDB" id="FungiDB:MAPG_08784"/>
<dbReference type="OrthoDB" id="514070at2759"/>
<reference evidence="3" key="1">
    <citation type="submission" date="2010-05" db="EMBL/GenBank/DDBJ databases">
        <title>The genome sequence of Magnaporthe poae strain ATCC 64411.</title>
        <authorList>
            <person name="Ma L.-J."/>
            <person name="Dead R."/>
            <person name="Young S."/>
            <person name="Zeng Q."/>
            <person name="Koehrsen M."/>
            <person name="Alvarado L."/>
            <person name="Berlin A."/>
            <person name="Chapman S.B."/>
            <person name="Chen Z."/>
            <person name="Freedman E."/>
            <person name="Gellesch M."/>
            <person name="Goldberg J."/>
            <person name="Griggs A."/>
            <person name="Gujja S."/>
            <person name="Heilman E.R."/>
            <person name="Heiman D."/>
            <person name="Hepburn T."/>
            <person name="Howarth C."/>
            <person name="Jen D."/>
            <person name="Larson L."/>
            <person name="Mehta T."/>
            <person name="Neiman D."/>
            <person name="Pearson M."/>
            <person name="Roberts A."/>
            <person name="Saif S."/>
            <person name="Shea T."/>
            <person name="Shenoy N."/>
            <person name="Sisk P."/>
            <person name="Stolte C."/>
            <person name="Sykes S."/>
            <person name="Walk T."/>
            <person name="White J."/>
            <person name="Yandava C."/>
            <person name="Haas B."/>
            <person name="Nusbaum C."/>
            <person name="Birren B."/>
        </authorList>
    </citation>
    <scope>NUCLEOTIDE SEQUENCE [LARGE SCALE GENOMIC DNA]</scope>
    <source>
        <strain evidence="3">ATCC 64411 / 73-15</strain>
    </source>
</reference>
<dbReference type="AlphaFoldDB" id="A0A0C4E887"/>
<dbReference type="EMBL" id="GL876973">
    <property type="protein sequence ID" value="KLU89815.1"/>
    <property type="molecule type" value="Genomic_DNA"/>
</dbReference>
<accession>A0A0C4E887</accession>
<dbReference type="EMBL" id="ADBL01002139">
    <property type="status" value="NOT_ANNOTATED_CDS"/>
    <property type="molecule type" value="Genomic_DNA"/>
</dbReference>
<evidence type="ECO:0000313" key="1">
    <source>
        <dbReference type="EMBL" id="KLU89815.1"/>
    </source>
</evidence>
<protein>
    <submittedName>
        <fullName evidence="1 2">Uncharacterized protein</fullName>
    </submittedName>
</protein>
<dbReference type="Proteomes" id="UP000011715">
    <property type="component" value="Unassembled WGS sequence"/>
</dbReference>
<dbReference type="EnsemblFungi" id="MAPG_08784T0">
    <property type="protein sequence ID" value="MAPG_08784T0"/>
    <property type="gene ID" value="MAPG_08784"/>
</dbReference>
<sequence length="249" mass="28485">MSQPRPDYSREPRFTDAFEVDDVVAPWYKRPEYISRRGLAPFLTIDVLPSLPQASLLWLWAACVTQFQHKDLRWDACLSAGAQILQYFAKSQSAGEKFVLTQMSKWNAETEGKLVLLPSSSTPFPFYETKVMGFSVYIADPRDKVWHVDGHPAALDSWADGQPQGDEFASGYGPSFYAAELLVNYMLAALETWEGHEVELGRVAHDIYRSFRGPDGFEYQEVDWVASDKWYYMDMAYIYEAALWKGEAQ</sequence>
<reference evidence="1" key="3">
    <citation type="submission" date="2011-03" db="EMBL/GenBank/DDBJ databases">
        <title>Annotation of Magnaporthe poae ATCC 64411.</title>
        <authorList>
            <person name="Ma L.-J."/>
            <person name="Dead R."/>
            <person name="Young S.K."/>
            <person name="Zeng Q."/>
            <person name="Gargeya S."/>
            <person name="Fitzgerald M."/>
            <person name="Haas B."/>
            <person name="Abouelleil A."/>
            <person name="Alvarado L."/>
            <person name="Arachchi H.M."/>
            <person name="Berlin A."/>
            <person name="Brown A."/>
            <person name="Chapman S.B."/>
            <person name="Chen Z."/>
            <person name="Dunbar C."/>
            <person name="Freedman E."/>
            <person name="Gearin G."/>
            <person name="Gellesch M."/>
            <person name="Goldberg J."/>
            <person name="Griggs A."/>
            <person name="Gujja S."/>
            <person name="Heiman D."/>
            <person name="Howarth C."/>
            <person name="Larson L."/>
            <person name="Lui A."/>
            <person name="MacDonald P.J.P."/>
            <person name="Mehta T."/>
            <person name="Montmayeur A."/>
            <person name="Murphy C."/>
            <person name="Neiman D."/>
            <person name="Pearson M."/>
            <person name="Priest M."/>
            <person name="Roberts A."/>
            <person name="Saif S."/>
            <person name="Shea T."/>
            <person name="Shenoy N."/>
            <person name="Sisk P."/>
            <person name="Stolte C."/>
            <person name="Sykes S."/>
            <person name="Yandava C."/>
            <person name="Wortman J."/>
            <person name="Nusbaum C."/>
            <person name="Birren B."/>
        </authorList>
    </citation>
    <scope>NUCLEOTIDE SEQUENCE</scope>
    <source>
        <strain evidence="1">ATCC 64411</strain>
    </source>
</reference>
<reference evidence="2" key="5">
    <citation type="submission" date="2015-06" db="UniProtKB">
        <authorList>
            <consortium name="EnsemblFungi"/>
        </authorList>
    </citation>
    <scope>IDENTIFICATION</scope>
    <source>
        <strain evidence="2">ATCC 64411</strain>
    </source>
</reference>
<evidence type="ECO:0000313" key="3">
    <source>
        <dbReference type="Proteomes" id="UP000011715"/>
    </source>
</evidence>